<reference evidence="1" key="1">
    <citation type="submission" date="2024-06" db="EMBL/GenBank/DDBJ databases">
        <authorList>
            <person name="Mutai I.J."/>
            <person name="Gurusinghe A."/>
            <person name="Wang B."/>
            <person name="Clark M."/>
            <person name="Bhandare S.G."/>
        </authorList>
    </citation>
    <scope>NUCLEOTIDE SEQUENCE</scope>
</reference>
<evidence type="ECO:0000313" key="1">
    <source>
        <dbReference type="EMBL" id="XDJ01643.1"/>
    </source>
</evidence>
<dbReference type="EMBL" id="PP935706">
    <property type="protein sequence ID" value="XDJ01643.1"/>
    <property type="molecule type" value="Genomic_DNA"/>
</dbReference>
<proteinExistence type="predicted"/>
<organism evidence="1">
    <name type="scientific">Salmonella phage vB_SE130_2P</name>
    <dbReference type="NCBI Taxonomy" id="3236707"/>
    <lineage>
        <taxon>Viruses</taxon>
    </lineage>
</organism>
<sequence>MAGFWDKSLTSAEAGTKDLEAAQEQLKSTFQQTSSGTFELTDGLIQLTQISREAAETQLALAKANADIIAQQTAKAIQEDAKSWETWKASTSAAISQYDALVAK</sequence>
<protein>
    <submittedName>
        <fullName evidence="1">Tail tape measure</fullName>
    </submittedName>
</protein>
<accession>A0AB39C574</accession>
<name>A0AB39C574_9VIRU</name>